<evidence type="ECO:0000313" key="2">
    <source>
        <dbReference type="EMBL" id="OAH14700.1"/>
    </source>
</evidence>
<organism evidence="2 3">
    <name type="scientific">Streptomyces jeddahensis</name>
    <dbReference type="NCBI Taxonomy" id="1716141"/>
    <lineage>
        <taxon>Bacteria</taxon>
        <taxon>Bacillati</taxon>
        <taxon>Actinomycetota</taxon>
        <taxon>Actinomycetes</taxon>
        <taxon>Kitasatosporales</taxon>
        <taxon>Streptomycetaceae</taxon>
        <taxon>Streptomyces</taxon>
    </lineage>
</organism>
<gene>
    <name evidence="2" type="ORF">STSP_19610</name>
</gene>
<keyword evidence="3" id="KW-1185">Reference proteome</keyword>
<dbReference type="PATRIC" id="fig|1716141.3.peg.2057"/>
<evidence type="ECO:0000313" key="3">
    <source>
        <dbReference type="Proteomes" id="UP000077381"/>
    </source>
</evidence>
<reference evidence="2 3" key="1">
    <citation type="submission" date="2015-12" db="EMBL/GenBank/DDBJ databases">
        <title>Genome sequence of Streptomyces sp. G25.</title>
        <authorList>
            <person name="Poehlein A."/>
            <person name="Roettig A."/>
            <person name="Hiessl S."/>
            <person name="Hauschild P."/>
            <person name="Schauer J."/>
            <person name="Madkour M.H."/>
            <person name="Al-Ansari A.M."/>
            <person name="Almakishah N.H."/>
            <person name="Steinbuechel A."/>
            <person name="Daniel R."/>
        </authorList>
    </citation>
    <scope>NUCLEOTIDE SEQUENCE [LARGE SCALE GENOMIC DNA]</scope>
    <source>
        <strain evidence="3">G25(2015)</strain>
    </source>
</reference>
<sequence length="92" mass="10163">MTGTSPDAGAGTSRRRRALPLWPGSLRTLAAYGNDEEQSTDDRKRQLMSEHVHVRLPNGMGVSEDGRLVELSRCRCGATFTKVYEVEDGEPE</sequence>
<protein>
    <submittedName>
        <fullName evidence="2">Uncharacterized protein</fullName>
    </submittedName>
</protein>
<dbReference type="Proteomes" id="UP000077381">
    <property type="component" value="Unassembled WGS sequence"/>
</dbReference>
<dbReference type="AlphaFoldDB" id="A0A177HVK2"/>
<comment type="caution">
    <text evidence="2">The sequence shown here is derived from an EMBL/GenBank/DDBJ whole genome shotgun (WGS) entry which is preliminary data.</text>
</comment>
<dbReference type="STRING" id="1716141.STSP_19610"/>
<dbReference type="EMBL" id="LOHS01000058">
    <property type="protein sequence ID" value="OAH14700.1"/>
    <property type="molecule type" value="Genomic_DNA"/>
</dbReference>
<proteinExistence type="predicted"/>
<accession>A0A177HVK2</accession>
<evidence type="ECO:0000256" key="1">
    <source>
        <dbReference type="SAM" id="MobiDB-lite"/>
    </source>
</evidence>
<feature type="region of interest" description="Disordered" evidence="1">
    <location>
        <begin position="1"/>
        <end position="20"/>
    </location>
</feature>
<name>A0A177HVK2_9ACTN</name>